<sequence>MSTNVSNEDILRAIHDIGGGLHREIAGFRQSLNTAAKSINEQKFEEAKLLARELEELSQHISHTKREIALMNAQAESGTLSSTTFELDAIVQQTEDATNNIMNAAEAIDDLAAGMNKDDLPAEERAEKAAAISAETIKIFEACNFQDITGQRIRKVVKMLTYIETRIDNMVRIWGERDIQALTDEVSSEVNPAQGSDESLLNGPQLPGGGVSQSDIDNLFR</sequence>
<name>A0ABW5DNV3_9PROT</name>
<dbReference type="Proteomes" id="UP001597295">
    <property type="component" value="Unassembled WGS sequence"/>
</dbReference>
<organism evidence="3 4">
    <name type="scientific">Lacibacterium aquatile</name>
    <dbReference type="NCBI Taxonomy" id="1168082"/>
    <lineage>
        <taxon>Bacteria</taxon>
        <taxon>Pseudomonadati</taxon>
        <taxon>Pseudomonadota</taxon>
        <taxon>Alphaproteobacteria</taxon>
        <taxon>Rhodospirillales</taxon>
        <taxon>Rhodospirillaceae</taxon>
    </lineage>
</organism>
<keyword evidence="3" id="KW-0378">Hydrolase</keyword>
<feature type="coiled-coil region" evidence="1">
    <location>
        <begin position="40"/>
        <end position="74"/>
    </location>
</feature>
<accession>A0ABW5DNV3</accession>
<evidence type="ECO:0000313" key="4">
    <source>
        <dbReference type="Proteomes" id="UP001597295"/>
    </source>
</evidence>
<keyword evidence="4" id="KW-1185">Reference proteome</keyword>
<keyword evidence="1" id="KW-0175">Coiled coil</keyword>
<dbReference type="RefSeq" id="WP_379875655.1">
    <property type="nucleotide sequence ID" value="NZ_JBHUIP010000005.1"/>
</dbReference>
<dbReference type="GO" id="GO:0016787">
    <property type="term" value="F:hydrolase activity"/>
    <property type="evidence" value="ECO:0007669"/>
    <property type="project" value="UniProtKB-KW"/>
</dbReference>
<dbReference type="EC" id="3.6.1.-" evidence="3"/>
<dbReference type="EMBL" id="JBHUIP010000005">
    <property type="protein sequence ID" value="MFD2262692.1"/>
    <property type="molecule type" value="Genomic_DNA"/>
</dbReference>
<protein>
    <submittedName>
        <fullName evidence="3">Protein phosphatase CheZ</fullName>
        <ecNumber evidence="3">3.6.1.-</ecNumber>
    </submittedName>
</protein>
<evidence type="ECO:0000313" key="3">
    <source>
        <dbReference type="EMBL" id="MFD2262692.1"/>
    </source>
</evidence>
<dbReference type="Gene3D" id="1.10.287.500">
    <property type="entry name" value="Helix hairpin bin"/>
    <property type="match status" value="1"/>
</dbReference>
<reference evidence="4" key="1">
    <citation type="journal article" date="2019" name="Int. J. Syst. Evol. Microbiol.">
        <title>The Global Catalogue of Microorganisms (GCM) 10K type strain sequencing project: providing services to taxonomists for standard genome sequencing and annotation.</title>
        <authorList>
            <consortium name="The Broad Institute Genomics Platform"/>
            <consortium name="The Broad Institute Genome Sequencing Center for Infectious Disease"/>
            <person name="Wu L."/>
            <person name="Ma J."/>
        </authorList>
    </citation>
    <scope>NUCLEOTIDE SEQUENCE [LARGE SCALE GENOMIC DNA]</scope>
    <source>
        <strain evidence="4">CGMCC 1.19062</strain>
    </source>
</reference>
<feature type="region of interest" description="Disordered" evidence="2">
    <location>
        <begin position="185"/>
        <end position="214"/>
    </location>
</feature>
<evidence type="ECO:0000256" key="1">
    <source>
        <dbReference type="SAM" id="Coils"/>
    </source>
</evidence>
<feature type="compositionally biased region" description="Polar residues" evidence="2">
    <location>
        <begin position="188"/>
        <end position="199"/>
    </location>
</feature>
<dbReference type="InterPro" id="IPR007439">
    <property type="entry name" value="Chemotax_Pase_CheZ"/>
</dbReference>
<gene>
    <name evidence="3" type="ORF">ACFSM5_07315</name>
</gene>
<proteinExistence type="predicted"/>
<dbReference type="SUPFAM" id="SSF75708">
    <property type="entry name" value="Chemotaxis phosphatase CheZ"/>
    <property type="match status" value="1"/>
</dbReference>
<comment type="caution">
    <text evidence="3">The sequence shown here is derived from an EMBL/GenBank/DDBJ whole genome shotgun (WGS) entry which is preliminary data.</text>
</comment>
<evidence type="ECO:0000256" key="2">
    <source>
        <dbReference type="SAM" id="MobiDB-lite"/>
    </source>
</evidence>
<dbReference type="Pfam" id="PF04344">
    <property type="entry name" value="CheZ"/>
    <property type="match status" value="1"/>
</dbReference>